<evidence type="ECO:0000313" key="8">
    <source>
        <dbReference type="Proteomes" id="UP000294937"/>
    </source>
</evidence>
<evidence type="ECO:0000256" key="6">
    <source>
        <dbReference type="RuleBase" id="RU000471"/>
    </source>
</evidence>
<feature type="transmembrane region" description="Helical" evidence="5">
    <location>
        <begin position="76"/>
        <end position="95"/>
    </location>
</feature>
<evidence type="ECO:0000256" key="2">
    <source>
        <dbReference type="ARBA" id="ARBA00022692"/>
    </source>
</evidence>
<dbReference type="OrthoDB" id="9803734at2"/>
<dbReference type="HAMAP" id="MF_01350">
    <property type="entry name" value="NDH1_NuoH"/>
    <property type="match status" value="1"/>
</dbReference>
<dbReference type="EC" id="7.1.1.-" evidence="5"/>
<gene>
    <name evidence="5" type="primary">nuoH</name>
    <name evidence="7" type="ORF">EDD58_102176</name>
</gene>
<dbReference type="PANTHER" id="PTHR11432:SF3">
    <property type="entry name" value="NADH-UBIQUINONE OXIDOREDUCTASE CHAIN 1"/>
    <property type="match status" value="1"/>
</dbReference>
<feature type="transmembrane region" description="Helical" evidence="5">
    <location>
        <begin position="147"/>
        <end position="165"/>
    </location>
</feature>
<evidence type="ECO:0000256" key="1">
    <source>
        <dbReference type="ARBA" id="ARBA00004141"/>
    </source>
</evidence>
<keyword evidence="2 5" id="KW-0812">Transmembrane</keyword>
<evidence type="ECO:0000256" key="5">
    <source>
        <dbReference type="HAMAP-Rule" id="MF_01350"/>
    </source>
</evidence>
<keyword evidence="8" id="KW-1185">Reference proteome</keyword>
<protein>
    <recommendedName>
        <fullName evidence="5">NADH-quinone oxidoreductase subunit H</fullName>
        <ecNumber evidence="5">7.1.1.-</ecNumber>
    </recommendedName>
    <alternativeName>
        <fullName evidence="5">NADH dehydrogenase I subunit H</fullName>
    </alternativeName>
    <alternativeName>
        <fullName evidence="5">NDH-1 subunit H</fullName>
    </alternativeName>
</protein>
<comment type="subunit">
    <text evidence="5">NDH-1 is composed of 14 different subunits. Subunits NuoA, H, J, K, L, M, N constitute the membrane sector of the complex.</text>
</comment>
<reference evidence="7 8" key="1">
    <citation type="submission" date="2019-03" db="EMBL/GenBank/DDBJ databases">
        <title>Genomic Encyclopedia of Type Strains, Phase IV (KMG-IV): sequencing the most valuable type-strain genomes for metagenomic binning, comparative biology and taxonomic classification.</title>
        <authorList>
            <person name="Goeker M."/>
        </authorList>
    </citation>
    <scope>NUCLEOTIDE SEQUENCE [LARGE SCALE GENOMIC DNA]</scope>
    <source>
        <strain evidence="7 8">DSM 45707</strain>
    </source>
</reference>
<evidence type="ECO:0000313" key="7">
    <source>
        <dbReference type="EMBL" id="TCS95602.1"/>
    </source>
</evidence>
<keyword evidence="3 5" id="KW-1133">Transmembrane helix</keyword>
<keyword evidence="5" id="KW-0874">Quinone</keyword>
<proteinExistence type="inferred from homology"/>
<dbReference type="GO" id="GO:0003954">
    <property type="term" value="F:NADH dehydrogenase activity"/>
    <property type="evidence" value="ECO:0007669"/>
    <property type="project" value="TreeGrafter"/>
</dbReference>
<dbReference type="GO" id="GO:0048038">
    <property type="term" value="F:quinone binding"/>
    <property type="evidence" value="ECO:0007669"/>
    <property type="project" value="UniProtKB-KW"/>
</dbReference>
<dbReference type="PANTHER" id="PTHR11432">
    <property type="entry name" value="NADH DEHYDROGENASE SUBUNIT 1"/>
    <property type="match status" value="1"/>
</dbReference>
<comment type="subcellular location">
    <subcellularLocation>
        <location evidence="5 6">Cell membrane</location>
        <topology evidence="5 6">Multi-pass membrane protein</topology>
    </subcellularLocation>
    <subcellularLocation>
        <location evidence="1">Membrane</location>
        <topology evidence="1">Multi-pass membrane protein</topology>
    </subcellularLocation>
</comment>
<dbReference type="GO" id="GO:0016655">
    <property type="term" value="F:oxidoreductase activity, acting on NAD(P)H, quinone or similar compound as acceptor"/>
    <property type="evidence" value="ECO:0007669"/>
    <property type="project" value="UniProtKB-UniRule"/>
</dbReference>
<feature type="transmembrane region" description="Helical" evidence="5">
    <location>
        <begin position="107"/>
        <end position="127"/>
    </location>
</feature>
<keyword evidence="5" id="KW-1003">Cell membrane</keyword>
<name>A0A4R3L7T8_9BACL</name>
<feature type="transmembrane region" description="Helical" evidence="5">
    <location>
        <begin position="263"/>
        <end position="283"/>
    </location>
</feature>
<keyword evidence="4 5" id="KW-0472">Membrane</keyword>
<dbReference type="AlphaFoldDB" id="A0A4R3L7T8"/>
<dbReference type="InterPro" id="IPR018086">
    <property type="entry name" value="NADH_UbQ_OxRdtase_su1_CS"/>
</dbReference>
<comment type="function">
    <text evidence="5">NDH-1 shuttles electrons from NADH, via FMN and iron-sulfur (Fe-S) centers, to quinones in the respiratory chain. The immediate electron acceptor for the enzyme in this species is believed to be ubiquinone. Couples the redox reaction to proton translocation (for every two electrons transferred, four hydrogen ions are translocated across the cytoplasmic membrane), and thus conserves the redox energy in a proton gradient. This subunit may bind ubiquinone.</text>
</comment>
<dbReference type="PROSITE" id="PS00668">
    <property type="entry name" value="COMPLEX1_ND1_2"/>
    <property type="match status" value="1"/>
</dbReference>
<comment type="caution">
    <text evidence="7">The sequence shown here is derived from an EMBL/GenBank/DDBJ whole genome shotgun (WGS) entry which is preliminary data.</text>
</comment>
<organism evidence="7 8">
    <name type="scientific">Hazenella coriacea</name>
    <dbReference type="NCBI Taxonomy" id="1179467"/>
    <lineage>
        <taxon>Bacteria</taxon>
        <taxon>Bacillati</taxon>
        <taxon>Bacillota</taxon>
        <taxon>Bacilli</taxon>
        <taxon>Bacillales</taxon>
        <taxon>Thermoactinomycetaceae</taxon>
        <taxon>Hazenella</taxon>
    </lineage>
</organism>
<dbReference type="GO" id="GO:0009060">
    <property type="term" value="P:aerobic respiration"/>
    <property type="evidence" value="ECO:0007669"/>
    <property type="project" value="TreeGrafter"/>
</dbReference>
<dbReference type="RefSeq" id="WP_131923594.1">
    <property type="nucleotide sequence ID" value="NZ_SMAG01000002.1"/>
</dbReference>
<dbReference type="NCBIfam" id="NF004741">
    <property type="entry name" value="PRK06076.1-2"/>
    <property type="match status" value="1"/>
</dbReference>
<keyword evidence="5 6" id="KW-0520">NAD</keyword>
<feature type="transmembrane region" description="Helical" evidence="5">
    <location>
        <begin position="233"/>
        <end position="251"/>
    </location>
</feature>
<dbReference type="Proteomes" id="UP000294937">
    <property type="component" value="Unassembled WGS sequence"/>
</dbReference>
<dbReference type="Pfam" id="PF00146">
    <property type="entry name" value="NADHdh"/>
    <property type="match status" value="1"/>
</dbReference>
<comment type="similarity">
    <text evidence="5 6">Belongs to the complex I subunit 1 family.</text>
</comment>
<keyword evidence="5" id="KW-1278">Translocase</keyword>
<accession>A0A4R3L7T8</accession>
<evidence type="ECO:0000256" key="3">
    <source>
        <dbReference type="ARBA" id="ARBA00022989"/>
    </source>
</evidence>
<feature type="transmembrane region" description="Helical" evidence="5">
    <location>
        <begin position="177"/>
        <end position="195"/>
    </location>
</feature>
<dbReference type="EMBL" id="SMAG01000002">
    <property type="protein sequence ID" value="TCS95602.1"/>
    <property type="molecule type" value="Genomic_DNA"/>
</dbReference>
<comment type="catalytic activity">
    <reaction evidence="5">
        <text>a quinone + NADH + 5 H(+)(in) = a quinol + NAD(+) + 4 H(+)(out)</text>
        <dbReference type="Rhea" id="RHEA:57888"/>
        <dbReference type="ChEBI" id="CHEBI:15378"/>
        <dbReference type="ChEBI" id="CHEBI:24646"/>
        <dbReference type="ChEBI" id="CHEBI:57540"/>
        <dbReference type="ChEBI" id="CHEBI:57945"/>
        <dbReference type="ChEBI" id="CHEBI:132124"/>
    </reaction>
</comment>
<feature type="transmembrane region" description="Helical" evidence="5">
    <location>
        <begin position="295"/>
        <end position="314"/>
    </location>
</feature>
<sequence>MNPLLILAPVLLLMVVLGFVTYAILFERKVIGWIQNRPGPNRVGPWGVFQTVADVFKLLIKEDIIPTKADVSLFKLAPIIAFVPSFAVLAVIPFTDQIQFADFAIGVLYYIAIASMTIIGVLVGGWASNNKYALLGSMRSAAQMISYEIPLVMSVVGIIMTTQSINLVDIVEAQKDVWFIFPQFIGFVVFLISALSELNRTPFDLPEAESELVAGYHVEYTGFRFAFFMLAEYVYIFAMSSLSTVLFFGGWNAPFGLTFLPPLVWFILKFSCVVFFLFWLRGTMPRIRMDQLMQFAWKVLLPLAILNIFVTAALKEVPWFSQFY</sequence>
<keyword evidence="5" id="KW-0830">Ubiquinone</keyword>
<dbReference type="InterPro" id="IPR001694">
    <property type="entry name" value="NADH_UbQ_OxRdtase_su1/FPO"/>
</dbReference>
<evidence type="ECO:0000256" key="4">
    <source>
        <dbReference type="ARBA" id="ARBA00023136"/>
    </source>
</evidence>
<dbReference type="GO" id="GO:0005886">
    <property type="term" value="C:plasma membrane"/>
    <property type="evidence" value="ECO:0007669"/>
    <property type="project" value="UniProtKB-SubCell"/>
</dbReference>
<feature type="transmembrane region" description="Helical" evidence="5">
    <location>
        <begin position="6"/>
        <end position="25"/>
    </location>
</feature>